<keyword evidence="2" id="KW-1185">Reference proteome</keyword>
<evidence type="ECO:0000313" key="1">
    <source>
        <dbReference type="EMBL" id="RAK26779.1"/>
    </source>
</evidence>
<dbReference type="RefSeq" id="WP_146617050.1">
    <property type="nucleotide sequence ID" value="NZ_JACHWI010000002.1"/>
</dbReference>
<gene>
    <name evidence="1" type="ORF">B0I29_126170</name>
</gene>
<evidence type="ECO:0000313" key="2">
    <source>
        <dbReference type="Proteomes" id="UP000249341"/>
    </source>
</evidence>
<dbReference type="EMBL" id="QLMJ01000026">
    <property type="protein sequence ID" value="RAK26779.1"/>
    <property type="molecule type" value="Genomic_DNA"/>
</dbReference>
<comment type="caution">
    <text evidence="1">The sequence shown here is derived from an EMBL/GenBank/DDBJ whole genome shotgun (WGS) entry which is preliminary data.</text>
</comment>
<reference evidence="1 2" key="1">
    <citation type="submission" date="2018-06" db="EMBL/GenBank/DDBJ databases">
        <title>Genomic Encyclopedia of Type Strains, Phase III (KMG-III): the genomes of soil and plant-associated and newly described type strains.</title>
        <authorList>
            <person name="Whitman W."/>
        </authorList>
    </citation>
    <scope>NUCLEOTIDE SEQUENCE [LARGE SCALE GENOMIC DNA]</scope>
    <source>
        <strain evidence="1 2">CGMCC 4.7090</strain>
    </source>
</reference>
<sequence length="186" mass="19725">MPEFTREFCLSVATAARVTSGAPVFFGRLQGLGNTDRPSFGSGLEMLWRELSGSSEAPELRAAVVGDLAGFRAQAEAASAPLNLPVVASVDVLVALFDESVSEAERLRRITDLAQRIAEAMDGLNAAAPEGYESWVAYEAASQAQLAASTPDEVSTESVQELRNESGAQGLAYWSAMRAQPRPSTT</sequence>
<dbReference type="OrthoDB" id="9985891at2"/>
<name>A0A327Z005_9ACTN</name>
<dbReference type="Proteomes" id="UP000249341">
    <property type="component" value="Unassembled WGS sequence"/>
</dbReference>
<organism evidence="1 2">
    <name type="scientific">Actinoplanes lutulentus</name>
    <dbReference type="NCBI Taxonomy" id="1287878"/>
    <lineage>
        <taxon>Bacteria</taxon>
        <taxon>Bacillati</taxon>
        <taxon>Actinomycetota</taxon>
        <taxon>Actinomycetes</taxon>
        <taxon>Micromonosporales</taxon>
        <taxon>Micromonosporaceae</taxon>
        <taxon>Actinoplanes</taxon>
    </lineage>
</organism>
<proteinExistence type="predicted"/>
<dbReference type="AlphaFoldDB" id="A0A327Z005"/>
<accession>A0A327Z005</accession>
<protein>
    <submittedName>
        <fullName evidence="1">Uncharacterized protein</fullName>
    </submittedName>
</protein>